<sequence>MKNNTMKEPSAILKGLSLRWILASPAAVAPLPIRSRFDQQLTAELDTLRSQGSNTNKLPESTKSAIWLIQALDASINTQKLALDSIINVVHYQGASDRKVADEYLEINIGMLDSCNYLVEKIELVKSYVKSVRVLTHLLGHGSSVVELSAMALSRALNVLESCHGLEKQCGKIDKQFCRFLELALSFNSKRQLPTTRRKKQSQPMVSSWSNLLEELQNGAVKGSSMLSELQQTITAAEDLEDKMKCKKKQKKVIVVASGVEELKRNCGELEGGIEVIEGKLKELYKHLIDIRMALLGILSHGIVIRILEETWSNSILCTK</sequence>
<accession>A0AAD7Q634</accession>
<dbReference type="Proteomes" id="UP001163823">
    <property type="component" value="Chromosome 3"/>
</dbReference>
<name>A0AAD7Q634_QUISA</name>
<comment type="caution">
    <text evidence="1">The sequence shown here is derived from an EMBL/GenBank/DDBJ whole genome shotgun (WGS) entry which is preliminary data.</text>
</comment>
<dbReference type="PANTHER" id="PTHR31509">
    <property type="entry name" value="BPS1-LIKE PROTEIN"/>
    <property type="match status" value="1"/>
</dbReference>
<reference evidence="1" key="1">
    <citation type="journal article" date="2023" name="Science">
        <title>Elucidation of the pathway for biosynthesis of saponin adjuvants from the soapbark tree.</title>
        <authorList>
            <person name="Reed J."/>
            <person name="Orme A."/>
            <person name="El-Demerdash A."/>
            <person name="Owen C."/>
            <person name="Martin L.B.B."/>
            <person name="Misra R.C."/>
            <person name="Kikuchi S."/>
            <person name="Rejzek M."/>
            <person name="Martin A.C."/>
            <person name="Harkess A."/>
            <person name="Leebens-Mack J."/>
            <person name="Louveau T."/>
            <person name="Stephenson M.J."/>
            <person name="Osbourn A."/>
        </authorList>
    </citation>
    <scope>NUCLEOTIDE SEQUENCE</scope>
    <source>
        <strain evidence="1">S10</strain>
    </source>
</reference>
<dbReference type="KEGG" id="qsa:O6P43_005448"/>
<evidence type="ECO:0000313" key="2">
    <source>
        <dbReference type="Proteomes" id="UP001163823"/>
    </source>
</evidence>
<dbReference type="EMBL" id="JARAOO010000003">
    <property type="protein sequence ID" value="KAJ7975537.1"/>
    <property type="molecule type" value="Genomic_DNA"/>
</dbReference>
<evidence type="ECO:0000313" key="1">
    <source>
        <dbReference type="EMBL" id="KAJ7975537.1"/>
    </source>
</evidence>
<dbReference type="AlphaFoldDB" id="A0AAD7Q634"/>
<keyword evidence="2" id="KW-1185">Reference proteome</keyword>
<protein>
    <submittedName>
        <fullName evidence="1">Protein BYPASS-related</fullName>
    </submittedName>
</protein>
<organism evidence="1 2">
    <name type="scientific">Quillaja saponaria</name>
    <name type="common">Soap bark tree</name>
    <dbReference type="NCBI Taxonomy" id="32244"/>
    <lineage>
        <taxon>Eukaryota</taxon>
        <taxon>Viridiplantae</taxon>
        <taxon>Streptophyta</taxon>
        <taxon>Embryophyta</taxon>
        <taxon>Tracheophyta</taxon>
        <taxon>Spermatophyta</taxon>
        <taxon>Magnoliopsida</taxon>
        <taxon>eudicotyledons</taxon>
        <taxon>Gunneridae</taxon>
        <taxon>Pentapetalae</taxon>
        <taxon>rosids</taxon>
        <taxon>fabids</taxon>
        <taxon>Fabales</taxon>
        <taxon>Quillajaceae</taxon>
        <taxon>Quillaja</taxon>
    </lineage>
</organism>
<gene>
    <name evidence="1" type="ORF">O6P43_005448</name>
</gene>
<proteinExistence type="predicted"/>